<evidence type="ECO:0000256" key="1">
    <source>
        <dbReference type="SAM" id="SignalP"/>
    </source>
</evidence>
<dbReference type="EMBL" id="GBBM01007286">
    <property type="protein sequence ID" value="JAC28132.1"/>
    <property type="molecule type" value="mRNA"/>
</dbReference>
<evidence type="ECO:0000313" key="2">
    <source>
        <dbReference type="EMBL" id="JAC28132.1"/>
    </source>
</evidence>
<keyword evidence="1" id="KW-0732">Signal</keyword>
<feature type="signal peptide" evidence="1">
    <location>
        <begin position="1"/>
        <end position="17"/>
    </location>
</feature>
<proteinExistence type="evidence at transcript level"/>
<organism evidence="2">
    <name type="scientific">Amblyomma triste</name>
    <name type="common">Neotropical tick</name>
    <dbReference type="NCBI Taxonomy" id="251400"/>
    <lineage>
        <taxon>Eukaryota</taxon>
        <taxon>Metazoa</taxon>
        <taxon>Ecdysozoa</taxon>
        <taxon>Arthropoda</taxon>
        <taxon>Chelicerata</taxon>
        <taxon>Arachnida</taxon>
        <taxon>Acari</taxon>
        <taxon>Parasitiformes</taxon>
        <taxon>Ixodida</taxon>
        <taxon>Ixodoidea</taxon>
        <taxon>Ixodidae</taxon>
        <taxon>Amblyomminae</taxon>
        <taxon>Amblyomma</taxon>
    </lineage>
</organism>
<name>A0A023G372_AMBTT</name>
<feature type="chain" id="PRO_5001518111" evidence="1">
    <location>
        <begin position="18"/>
        <end position="214"/>
    </location>
</feature>
<protein>
    <submittedName>
        <fullName evidence="2">Putative secreted protein</fullName>
    </submittedName>
</protein>
<dbReference type="AlphaFoldDB" id="A0A023G372"/>
<sequence length="214" mass="23885">MMLVAFALILFAPLSKGNPDIPVVDDSGKLDIQKTFHAGIKYAIDFQNVHVNQTALGNKCLLAQRERPVKKNKIHFSFWDGNEKITTSAKVAFSSSTNSEVNDQMHVQFVEDQRLSWLETVDGPYQLLFANGVACMVLEVPRSLVPQYTINIKEPDGQPVKYCVLLVASDSLQQGINSDSCKTFFGANCGMRRHNPRIKNEKCFEAFLPTEAST</sequence>
<reference evidence="2" key="1">
    <citation type="submission" date="2014-03" db="EMBL/GenBank/DDBJ databases">
        <title>The sialotranscriptome of Amblyomma triste, Amblyomma parvum and Amblyomma cajennense ticks, uncovered by 454-based RNA-seq.</title>
        <authorList>
            <person name="Garcia G.R."/>
            <person name="Gardinassi L.G."/>
            <person name="Ribeiro J.M."/>
            <person name="Anatriello E."/>
            <person name="Ferreira B.R."/>
            <person name="Moreira H.N."/>
            <person name="Mafra C."/>
            <person name="Olegario M.M."/>
            <person name="Szabo P.J."/>
            <person name="Miranda-Santos I.K."/>
            <person name="Maruyama S.R."/>
        </authorList>
    </citation>
    <scope>NUCLEOTIDE SEQUENCE</scope>
    <source>
        <strain evidence="2">Mato Grasso do Sul</strain>
        <tissue evidence="2">Salivary glands</tissue>
    </source>
</reference>
<accession>A0A023G372</accession>